<dbReference type="InterPro" id="IPR003423">
    <property type="entry name" value="OMP_efflux"/>
</dbReference>
<proteinExistence type="inferred from homology"/>
<dbReference type="GO" id="GO:0005886">
    <property type="term" value="C:plasma membrane"/>
    <property type="evidence" value="ECO:0007669"/>
    <property type="project" value="UniProtKB-SubCell"/>
</dbReference>
<keyword evidence="2" id="KW-1134">Transmembrane beta strand</keyword>
<organism evidence="3 4">
    <name type="scientific">Tibeticola sediminis</name>
    <dbReference type="NCBI Taxonomy" id="1917811"/>
    <lineage>
        <taxon>Bacteria</taxon>
        <taxon>Pseudomonadati</taxon>
        <taxon>Pseudomonadota</taxon>
        <taxon>Betaproteobacteria</taxon>
        <taxon>Burkholderiales</taxon>
        <taxon>Comamonadaceae</taxon>
        <taxon>Tibeticola</taxon>
    </lineage>
</organism>
<dbReference type="AlphaFoldDB" id="A0A3N4UCL0"/>
<protein>
    <submittedName>
        <fullName evidence="3">NodT family efflux transporter outer membrane factor (OMF) lipoprotein</fullName>
    </submittedName>
</protein>
<keyword evidence="2" id="KW-0472">Membrane</keyword>
<dbReference type="NCBIfam" id="TIGR01845">
    <property type="entry name" value="outer_NodT"/>
    <property type="match status" value="1"/>
</dbReference>
<dbReference type="OrthoDB" id="9770517at2"/>
<dbReference type="PANTHER" id="PTHR30203:SF33">
    <property type="entry name" value="BLR4455 PROTEIN"/>
    <property type="match status" value="1"/>
</dbReference>
<dbReference type="Pfam" id="PF02321">
    <property type="entry name" value="OEP"/>
    <property type="match status" value="2"/>
</dbReference>
<dbReference type="GO" id="GO:0015562">
    <property type="term" value="F:efflux transmembrane transporter activity"/>
    <property type="evidence" value="ECO:0007669"/>
    <property type="project" value="InterPro"/>
</dbReference>
<dbReference type="EMBL" id="RKQL01000003">
    <property type="protein sequence ID" value="RPE67558.1"/>
    <property type="molecule type" value="Genomic_DNA"/>
</dbReference>
<comment type="caution">
    <text evidence="3">The sequence shown here is derived from an EMBL/GenBank/DDBJ whole genome shotgun (WGS) entry which is preliminary data.</text>
</comment>
<gene>
    <name evidence="3" type="ORF">EDC62_1437</name>
</gene>
<dbReference type="Proteomes" id="UP000272193">
    <property type="component" value="Unassembled WGS sequence"/>
</dbReference>
<dbReference type="Gene3D" id="2.20.200.10">
    <property type="entry name" value="Outer membrane efflux proteins (OEP)"/>
    <property type="match status" value="1"/>
</dbReference>
<comment type="subcellular location">
    <subcellularLocation>
        <location evidence="2">Cell membrane</location>
        <topology evidence="2">Lipid-anchor</topology>
    </subcellularLocation>
</comment>
<comment type="similarity">
    <text evidence="1 2">Belongs to the outer membrane factor (OMF) (TC 1.B.17) family.</text>
</comment>
<reference evidence="3 4" key="1">
    <citation type="submission" date="2018-11" db="EMBL/GenBank/DDBJ databases">
        <title>Genomic Encyclopedia of Type Strains, Phase IV (KMG-IV): sequencing the most valuable type-strain genomes for metagenomic binning, comparative biology and taxonomic classification.</title>
        <authorList>
            <person name="Goeker M."/>
        </authorList>
    </citation>
    <scope>NUCLEOTIDE SEQUENCE [LARGE SCALE GENOMIC DNA]</scope>
    <source>
        <strain evidence="3 4">DSM 101684</strain>
    </source>
</reference>
<keyword evidence="4" id="KW-1185">Reference proteome</keyword>
<evidence type="ECO:0000313" key="4">
    <source>
        <dbReference type="Proteomes" id="UP000272193"/>
    </source>
</evidence>
<evidence type="ECO:0000256" key="1">
    <source>
        <dbReference type="ARBA" id="ARBA00007613"/>
    </source>
</evidence>
<keyword evidence="2" id="KW-0812">Transmembrane</keyword>
<keyword evidence="2" id="KW-0564">Palmitate</keyword>
<dbReference type="RefSeq" id="WP_124222143.1">
    <property type="nucleotide sequence ID" value="NZ_RKQL01000003.1"/>
</dbReference>
<name>A0A3N4UCL0_9BURK</name>
<dbReference type="Gene3D" id="1.20.1600.10">
    <property type="entry name" value="Outer membrane efflux proteins (OEP)"/>
    <property type="match status" value="1"/>
</dbReference>
<evidence type="ECO:0000256" key="2">
    <source>
        <dbReference type="RuleBase" id="RU362097"/>
    </source>
</evidence>
<dbReference type="InterPro" id="IPR010131">
    <property type="entry name" value="MdtP/NodT-like"/>
</dbReference>
<keyword evidence="2 3" id="KW-0449">Lipoprotein</keyword>
<accession>A0A3N4UCL0</accession>
<evidence type="ECO:0000313" key="3">
    <source>
        <dbReference type="EMBL" id="RPE67558.1"/>
    </source>
</evidence>
<dbReference type="PANTHER" id="PTHR30203">
    <property type="entry name" value="OUTER MEMBRANE CATION EFFLUX PROTEIN"/>
    <property type="match status" value="1"/>
</dbReference>
<sequence>MPLTALLSRAPLKRRRSFSVAPGCTLASDHAVPLGLVGFITLALGGCAAVVQAPAAPLSAEVPASWAQGAPGVRTQAAASLSPGWWQTLADARLDALMTQALARNTDLAAARAALAQAEALADAREAALGPNLSLSGSAQRSKNGSASAANSYGVSLNGGFNPDLFGGNAAAARAAAADAQAAWASLAGTRLAISTSVALNYLDLRSQQARLAIAERNLQAQQDTQRITAWRVQAGLASSLDLAQATQNVAQTAATVASLGTAIGQDLHALAVLCGEPPAALRERLGVAAPLPQWPTAQTLALPAEVLRQRPDVRAAESRVQAALARLDQAAAARWPSFSLSATLGLRALTLGGLLDGSVANTLLASLSVPLFDGGALAAQQRAQAAALEQARAQWLGTVLAALKDVENALLALRQDGERLQHLQAAATAARDAELIAQQRYRSGLVDFRTVLDAQRARLRTEDAVQVQQATLAADGVRLAQALGGGVLADPPQASPVSSAVIAPLVPSTP</sequence>
<dbReference type="SUPFAM" id="SSF56954">
    <property type="entry name" value="Outer membrane efflux proteins (OEP)"/>
    <property type="match status" value="1"/>
</dbReference>